<dbReference type="Proteomes" id="UP000188268">
    <property type="component" value="Unassembled WGS sequence"/>
</dbReference>
<reference evidence="2 3" key="1">
    <citation type="submission" date="2013-09" db="EMBL/GenBank/DDBJ databases">
        <title>Corchorus capsularis genome sequencing.</title>
        <authorList>
            <person name="Alam M."/>
            <person name="Haque M.S."/>
            <person name="Islam M.S."/>
            <person name="Emdad E.M."/>
            <person name="Islam M.M."/>
            <person name="Ahmed B."/>
            <person name="Halim A."/>
            <person name="Hossen Q.M.M."/>
            <person name="Hossain M.Z."/>
            <person name="Ahmed R."/>
            <person name="Khan M.M."/>
            <person name="Islam R."/>
            <person name="Rashid M.M."/>
            <person name="Khan S.A."/>
            <person name="Rahman M.S."/>
            <person name="Alam M."/>
        </authorList>
    </citation>
    <scope>NUCLEOTIDE SEQUENCE [LARGE SCALE GENOMIC DNA]</scope>
    <source>
        <strain evidence="3">cv. CVL-1</strain>
        <tissue evidence="2">Whole seedling</tissue>
    </source>
</reference>
<accession>A0A1R3JH91</accession>
<evidence type="ECO:0000313" key="2">
    <source>
        <dbReference type="EMBL" id="OMO94177.1"/>
    </source>
</evidence>
<name>A0A1R3JH91_COCAP</name>
<dbReference type="EMBL" id="AWWV01007926">
    <property type="protein sequence ID" value="OMO94177.1"/>
    <property type="molecule type" value="Genomic_DNA"/>
</dbReference>
<organism evidence="2 3">
    <name type="scientific">Corchorus capsularis</name>
    <name type="common">Jute</name>
    <dbReference type="NCBI Taxonomy" id="210143"/>
    <lineage>
        <taxon>Eukaryota</taxon>
        <taxon>Viridiplantae</taxon>
        <taxon>Streptophyta</taxon>
        <taxon>Embryophyta</taxon>
        <taxon>Tracheophyta</taxon>
        <taxon>Spermatophyta</taxon>
        <taxon>Magnoliopsida</taxon>
        <taxon>eudicotyledons</taxon>
        <taxon>Gunneridae</taxon>
        <taxon>Pentapetalae</taxon>
        <taxon>rosids</taxon>
        <taxon>malvids</taxon>
        <taxon>Malvales</taxon>
        <taxon>Malvaceae</taxon>
        <taxon>Grewioideae</taxon>
        <taxon>Apeibeae</taxon>
        <taxon>Corchorus</taxon>
    </lineage>
</organism>
<dbReference type="Gramene" id="OMO94177">
    <property type="protein sequence ID" value="OMO94177"/>
    <property type="gene ID" value="CCACVL1_06125"/>
</dbReference>
<feature type="non-terminal residue" evidence="2">
    <location>
        <position position="1"/>
    </location>
</feature>
<sequence length="123" mass="13393">GQCRRNVSQPQDPHVPPADQGQAGVTPKFFDSAQAYTNWWNSIGVQTRPPQLGFASPPMAQGQNPNLPPPMYIPLQLVYIFPPVMDHTASSSTACLIAKKVKEAKDLGCKIFEGSDDVDKAKD</sequence>
<evidence type="ECO:0000313" key="3">
    <source>
        <dbReference type="Proteomes" id="UP000188268"/>
    </source>
</evidence>
<gene>
    <name evidence="2" type="ORF">CCACVL1_06125</name>
</gene>
<proteinExistence type="predicted"/>
<feature type="compositionally biased region" description="Polar residues" evidence="1">
    <location>
        <begin position="1"/>
        <end position="11"/>
    </location>
</feature>
<keyword evidence="3" id="KW-1185">Reference proteome</keyword>
<protein>
    <submittedName>
        <fullName evidence="2">Uncharacterized protein</fullName>
    </submittedName>
</protein>
<comment type="caution">
    <text evidence="2">The sequence shown here is derived from an EMBL/GenBank/DDBJ whole genome shotgun (WGS) entry which is preliminary data.</text>
</comment>
<dbReference type="AlphaFoldDB" id="A0A1R3JH91"/>
<evidence type="ECO:0000256" key="1">
    <source>
        <dbReference type="SAM" id="MobiDB-lite"/>
    </source>
</evidence>
<feature type="region of interest" description="Disordered" evidence="1">
    <location>
        <begin position="1"/>
        <end position="25"/>
    </location>
</feature>